<dbReference type="Proteomes" id="UP000593564">
    <property type="component" value="Unassembled WGS sequence"/>
</dbReference>
<gene>
    <name evidence="2" type="ORF">HYC85_001837</name>
</gene>
<keyword evidence="1" id="KW-0175">Coiled coil</keyword>
<proteinExistence type="predicted"/>
<reference evidence="3" key="1">
    <citation type="journal article" date="2020" name="Nat. Commun.">
        <title>Genome assembly of wild tea tree DASZ reveals pedigree and selection history of tea varieties.</title>
        <authorList>
            <person name="Zhang W."/>
            <person name="Zhang Y."/>
            <person name="Qiu H."/>
            <person name="Guo Y."/>
            <person name="Wan H."/>
            <person name="Zhang X."/>
            <person name="Scossa F."/>
            <person name="Alseekh S."/>
            <person name="Zhang Q."/>
            <person name="Wang P."/>
            <person name="Xu L."/>
            <person name="Schmidt M.H."/>
            <person name="Jia X."/>
            <person name="Li D."/>
            <person name="Zhu A."/>
            <person name="Guo F."/>
            <person name="Chen W."/>
            <person name="Ni D."/>
            <person name="Usadel B."/>
            <person name="Fernie A.R."/>
            <person name="Wen W."/>
        </authorList>
    </citation>
    <scope>NUCLEOTIDE SEQUENCE [LARGE SCALE GENOMIC DNA]</scope>
    <source>
        <strain evidence="3">cv. G240</strain>
    </source>
</reference>
<feature type="coiled-coil region" evidence="1">
    <location>
        <begin position="298"/>
        <end position="354"/>
    </location>
</feature>
<dbReference type="EMBL" id="JACBKZ010000001">
    <property type="protein sequence ID" value="KAF5960628.1"/>
    <property type="molecule type" value="Genomic_DNA"/>
</dbReference>
<dbReference type="AlphaFoldDB" id="A0A7J7I8W8"/>
<organism evidence="2 3">
    <name type="scientific">Camellia sinensis</name>
    <name type="common">Tea plant</name>
    <name type="synonym">Thea sinensis</name>
    <dbReference type="NCBI Taxonomy" id="4442"/>
    <lineage>
        <taxon>Eukaryota</taxon>
        <taxon>Viridiplantae</taxon>
        <taxon>Streptophyta</taxon>
        <taxon>Embryophyta</taxon>
        <taxon>Tracheophyta</taxon>
        <taxon>Spermatophyta</taxon>
        <taxon>Magnoliopsida</taxon>
        <taxon>eudicotyledons</taxon>
        <taxon>Gunneridae</taxon>
        <taxon>Pentapetalae</taxon>
        <taxon>asterids</taxon>
        <taxon>Ericales</taxon>
        <taxon>Theaceae</taxon>
        <taxon>Camellia</taxon>
    </lineage>
</organism>
<evidence type="ECO:0000313" key="2">
    <source>
        <dbReference type="EMBL" id="KAF5960628.1"/>
    </source>
</evidence>
<keyword evidence="3" id="KW-1185">Reference proteome</keyword>
<accession>A0A7J7I8W8</accession>
<comment type="caution">
    <text evidence="2">The sequence shown here is derived from an EMBL/GenBank/DDBJ whole genome shotgun (WGS) entry which is preliminary data.</text>
</comment>
<name>A0A7J7I8W8_CAMSI</name>
<dbReference type="GO" id="GO:1900034">
    <property type="term" value="P:regulation of cellular response to heat"/>
    <property type="evidence" value="ECO:0007669"/>
    <property type="project" value="InterPro"/>
</dbReference>
<sequence length="394" mass="46253">MFWVAGREEEAMLWLLSVSEMGWLQSVYRVLPVYLSQPTKSFSSRFFVSASKPQPQFIKTLTKRQTRASCASRCSPTTWARLLMARLLMARLLMARLFMNWAHLLREDLWQQVFPVGTEWDQLDHVYQYKWNFSNLENAFEEGGELYGQKVYLFGCTEPQLVFFNGEGKVTCIPVVVAVASPFPPSDKIGINSVQREAEEIVPMKQMKMDWVPYIPLEDRDSQVERLASQIFILSCTQRRAGLRHLKLERVKKFEYCLPYFYQPLTEDELEQSTIVQIIFPAEEKPVFCEFDWELDELEEFTDKLIEEEELSEDQKDAFKDFVKEKVREGKRANREAREARKKALEEMSEDTKAAFQSMKFYKFYPMPTPDTPDVSNVKSPFINRYYGKAHKVL</sequence>
<dbReference type="PANTHER" id="PTHR33704">
    <property type="entry name" value="PROTEIN HEAT INTOLERANT 4-RELATED"/>
    <property type="match status" value="1"/>
</dbReference>
<protein>
    <submittedName>
        <fullName evidence="2">Uncharacterized protein</fullName>
    </submittedName>
</protein>
<dbReference type="PANTHER" id="PTHR33704:SF1">
    <property type="entry name" value="PROTEIN HEAT INTOLERANT 4-RELATED"/>
    <property type="match status" value="1"/>
</dbReference>
<dbReference type="InterPro" id="IPR039313">
    <property type="entry name" value="HIT4"/>
</dbReference>
<evidence type="ECO:0000313" key="3">
    <source>
        <dbReference type="Proteomes" id="UP000593564"/>
    </source>
</evidence>
<reference evidence="2 3" key="2">
    <citation type="submission" date="2020-07" db="EMBL/GenBank/DDBJ databases">
        <title>Genome assembly of wild tea tree DASZ reveals pedigree and selection history of tea varieties.</title>
        <authorList>
            <person name="Zhang W."/>
        </authorList>
    </citation>
    <scope>NUCLEOTIDE SEQUENCE [LARGE SCALE GENOMIC DNA]</scope>
    <source>
        <strain evidence="3">cv. G240</strain>
        <tissue evidence="2">Leaf</tissue>
    </source>
</reference>
<evidence type="ECO:0000256" key="1">
    <source>
        <dbReference type="SAM" id="Coils"/>
    </source>
</evidence>